<dbReference type="UniPathway" id="UPA00109">
    <property type="reaction ID" value="UER00186"/>
</dbReference>
<feature type="binding site" evidence="10">
    <location>
        <begin position="156"/>
        <end position="157"/>
    </location>
    <ligand>
        <name>substrate</name>
    </ligand>
</feature>
<dbReference type="PhylomeDB" id="B3SB43"/>
<keyword evidence="8" id="KW-0413">Isomerase</keyword>
<keyword evidence="6" id="KW-0324">Glycolysis</keyword>
<dbReference type="PIRSF" id="PIRSF001492">
    <property type="entry name" value="IPGAM"/>
    <property type="match status" value="1"/>
</dbReference>
<dbReference type="OMA" id="FMDGRDT"/>
<organism evidence="14 15">
    <name type="scientific">Trichoplax adhaerens</name>
    <name type="common">Trichoplax reptans</name>
    <dbReference type="NCBI Taxonomy" id="10228"/>
    <lineage>
        <taxon>Eukaryota</taxon>
        <taxon>Metazoa</taxon>
        <taxon>Placozoa</taxon>
        <taxon>Uniplacotomia</taxon>
        <taxon>Trichoplacea</taxon>
        <taxon>Trichoplacidae</taxon>
        <taxon>Trichoplax</taxon>
    </lineage>
</organism>
<dbReference type="HAMAP" id="MF_01038">
    <property type="entry name" value="GpmI"/>
    <property type="match status" value="1"/>
</dbReference>
<feature type="domain" description="BPG-independent PGAM N-terminal" evidence="13">
    <location>
        <begin position="85"/>
        <end position="301"/>
    </location>
</feature>
<dbReference type="EC" id="5.4.2.12" evidence="4"/>
<dbReference type="GO" id="GO:0006096">
    <property type="term" value="P:glycolytic process"/>
    <property type="evidence" value="ECO:0007669"/>
    <property type="project" value="UniProtKB-UniPathway"/>
</dbReference>
<dbReference type="GeneID" id="6758695"/>
<comment type="pathway">
    <text evidence="2">Carbohydrate degradation; glycolysis; pyruvate from D-glyceraldehyde 3-phosphate: step 3/5.</text>
</comment>
<dbReference type="PANTHER" id="PTHR31637">
    <property type="entry name" value="2,3-BISPHOSPHOGLYCERATE-INDEPENDENT PHOSPHOGLYCERATE MUTASE"/>
    <property type="match status" value="1"/>
</dbReference>
<evidence type="ECO:0000256" key="9">
    <source>
        <dbReference type="PIRSR" id="PIRSR001492-1"/>
    </source>
</evidence>
<dbReference type="RefSeq" id="XP_002117426.1">
    <property type="nucleotide sequence ID" value="XM_002117390.1"/>
</dbReference>
<feature type="binding site" evidence="10">
    <location>
        <position position="188"/>
    </location>
    <ligand>
        <name>substrate</name>
    </ligand>
</feature>
<dbReference type="GO" id="GO:0004619">
    <property type="term" value="F:phosphoglycerate mutase activity"/>
    <property type="evidence" value="ECO:0000318"/>
    <property type="project" value="GO_Central"/>
</dbReference>
<evidence type="ECO:0000256" key="8">
    <source>
        <dbReference type="ARBA" id="ARBA00023235"/>
    </source>
</evidence>
<feature type="binding site" evidence="11">
    <location>
        <position position="65"/>
    </location>
    <ligand>
        <name>Mn(2+)</name>
        <dbReference type="ChEBI" id="CHEBI:29035"/>
        <label>2</label>
    </ligand>
</feature>
<feature type="binding site" evidence="11">
    <location>
        <position position="408"/>
    </location>
    <ligand>
        <name>Mn(2+)</name>
        <dbReference type="ChEBI" id="CHEBI:29035"/>
        <label>1</label>
    </ligand>
</feature>
<dbReference type="InterPro" id="IPR017850">
    <property type="entry name" value="Alkaline_phosphatase_core_sf"/>
</dbReference>
<evidence type="ECO:0000256" key="4">
    <source>
        <dbReference type="ARBA" id="ARBA00012026"/>
    </source>
</evidence>
<feature type="binding site" evidence="10">
    <location>
        <begin position="265"/>
        <end position="268"/>
    </location>
    <ligand>
        <name>substrate</name>
    </ligand>
</feature>
<dbReference type="PANTHER" id="PTHR31637:SF0">
    <property type="entry name" value="2,3-BISPHOSPHOGLYCERATE-INDEPENDENT PHOSPHOGLYCERATE MUTASE"/>
    <property type="match status" value="1"/>
</dbReference>
<dbReference type="Proteomes" id="UP000009022">
    <property type="component" value="Unassembled WGS sequence"/>
</dbReference>
<proteinExistence type="inferred from homology"/>
<evidence type="ECO:0000256" key="5">
    <source>
        <dbReference type="ARBA" id="ARBA00022723"/>
    </source>
</evidence>
<gene>
    <name evidence="14" type="ORF">TRIADDRAFT_32533</name>
</gene>
<dbReference type="InParanoid" id="B3SB43"/>
<dbReference type="GO" id="GO:0006007">
    <property type="term" value="P:glucose catabolic process"/>
    <property type="evidence" value="ECO:0007669"/>
    <property type="project" value="InterPro"/>
</dbReference>
<evidence type="ECO:0000259" key="12">
    <source>
        <dbReference type="Pfam" id="PF01676"/>
    </source>
</evidence>
<feature type="binding site" evidence="10">
    <location>
        <position position="194"/>
    </location>
    <ligand>
        <name>substrate</name>
    </ligand>
</feature>
<dbReference type="GO" id="GO:0005975">
    <property type="term" value="P:carbohydrate metabolic process"/>
    <property type="evidence" value="ECO:0000318"/>
    <property type="project" value="GO_Central"/>
</dbReference>
<reference evidence="14 15" key="1">
    <citation type="journal article" date="2008" name="Nature">
        <title>The Trichoplax genome and the nature of placozoans.</title>
        <authorList>
            <person name="Srivastava M."/>
            <person name="Begovic E."/>
            <person name="Chapman J."/>
            <person name="Putnam N.H."/>
            <person name="Hellsten U."/>
            <person name="Kawashima T."/>
            <person name="Kuo A."/>
            <person name="Mitros T."/>
            <person name="Salamov A."/>
            <person name="Carpenter M.L."/>
            <person name="Signorovitch A.Y."/>
            <person name="Moreno M.A."/>
            <person name="Kamm K."/>
            <person name="Grimwood J."/>
            <person name="Schmutz J."/>
            <person name="Shapiro H."/>
            <person name="Grigoriev I.V."/>
            <person name="Buss L.W."/>
            <person name="Schierwater B."/>
            <person name="Dellaporta S.L."/>
            <person name="Rokhsar D.S."/>
        </authorList>
    </citation>
    <scope>NUCLEOTIDE SEQUENCE [LARGE SCALE GENOMIC DNA]</scope>
    <source>
        <strain evidence="14 15">Grell-BS-1999</strain>
    </source>
</reference>
<dbReference type="Gene3D" id="3.40.1450.10">
    <property type="entry name" value="BPG-independent phosphoglycerate mutase, domain B"/>
    <property type="match status" value="1"/>
</dbReference>
<dbReference type="InterPro" id="IPR005995">
    <property type="entry name" value="Pgm_bpd_ind"/>
</dbReference>
<keyword evidence="7 11" id="KW-0464">Manganese</keyword>
<dbReference type="InterPro" id="IPR011258">
    <property type="entry name" value="BPG-indep_PGM_N"/>
</dbReference>
<dbReference type="AlphaFoldDB" id="B3SB43"/>
<evidence type="ECO:0000256" key="3">
    <source>
        <dbReference type="ARBA" id="ARBA00008819"/>
    </source>
</evidence>
<dbReference type="HOGENOM" id="CLU_026099_2_0_1"/>
<dbReference type="SUPFAM" id="SSF64158">
    <property type="entry name" value="2,3-Bisphosphoglycerate-independent phosphoglycerate mutase, substrate-binding domain"/>
    <property type="match status" value="1"/>
</dbReference>
<dbReference type="GO" id="GO:0005737">
    <property type="term" value="C:cytoplasm"/>
    <property type="evidence" value="ECO:0007669"/>
    <property type="project" value="InterPro"/>
</dbReference>
<evidence type="ECO:0000313" key="14">
    <source>
        <dbReference type="EMBL" id="EDV20042.1"/>
    </source>
</evidence>
<feature type="binding site" evidence="11">
    <location>
        <position position="15"/>
    </location>
    <ligand>
        <name>Mn(2+)</name>
        <dbReference type="ChEBI" id="CHEBI:29035"/>
        <label>2</label>
    </ligand>
</feature>
<keyword evidence="15" id="KW-1185">Reference proteome</keyword>
<dbReference type="CTD" id="6758695"/>
<feature type="binding site" evidence="10">
    <location>
        <position position="337"/>
    </location>
    <ligand>
        <name>substrate</name>
    </ligand>
</feature>
<dbReference type="GO" id="GO:0030145">
    <property type="term" value="F:manganese ion binding"/>
    <property type="evidence" value="ECO:0000318"/>
    <property type="project" value="GO_Central"/>
</dbReference>
<keyword evidence="5 11" id="KW-0479">Metal-binding</keyword>
<evidence type="ECO:0000256" key="11">
    <source>
        <dbReference type="PIRSR" id="PIRSR001492-3"/>
    </source>
</evidence>
<dbReference type="InterPro" id="IPR006124">
    <property type="entry name" value="Metalloenzyme"/>
</dbReference>
<evidence type="ECO:0000256" key="1">
    <source>
        <dbReference type="ARBA" id="ARBA00001936"/>
    </source>
</evidence>
<dbReference type="OrthoDB" id="1886626at2759"/>
<evidence type="ECO:0000256" key="10">
    <source>
        <dbReference type="PIRSR" id="PIRSR001492-2"/>
    </source>
</evidence>
<evidence type="ECO:0000256" key="6">
    <source>
        <dbReference type="ARBA" id="ARBA00023152"/>
    </source>
</evidence>
<dbReference type="InterPro" id="IPR036646">
    <property type="entry name" value="PGAM_B_sf"/>
</dbReference>
<dbReference type="Pfam" id="PF01676">
    <property type="entry name" value="Metalloenzyme"/>
    <property type="match status" value="1"/>
</dbReference>
<dbReference type="STRING" id="10228.B3SB43"/>
<feature type="active site" description="Phosphoserine intermediate" evidence="9">
    <location>
        <position position="65"/>
    </location>
</feature>
<feature type="binding site" evidence="11">
    <location>
        <position position="404"/>
    </location>
    <ligand>
        <name>Mn(2+)</name>
        <dbReference type="ChEBI" id="CHEBI:29035"/>
        <label>1</label>
    </ligand>
</feature>
<accession>B3SB43</accession>
<dbReference type="Pfam" id="PF06415">
    <property type="entry name" value="iPGM_N"/>
    <property type="match status" value="1"/>
</dbReference>
<feature type="domain" description="Metalloenzyme" evidence="12">
    <location>
        <begin position="8"/>
        <end position="500"/>
    </location>
</feature>
<evidence type="ECO:0000256" key="2">
    <source>
        <dbReference type="ARBA" id="ARBA00004798"/>
    </source>
</evidence>
<evidence type="ECO:0000259" key="13">
    <source>
        <dbReference type="Pfam" id="PF06415"/>
    </source>
</evidence>
<dbReference type="SUPFAM" id="SSF53649">
    <property type="entry name" value="Alkaline phosphatase-like"/>
    <property type="match status" value="1"/>
</dbReference>
<dbReference type="EMBL" id="DS985263">
    <property type="protein sequence ID" value="EDV20042.1"/>
    <property type="molecule type" value="Genomic_DNA"/>
</dbReference>
<dbReference type="KEGG" id="tad:TRIADDRAFT_32533"/>
<name>B3SB43_TRIAD</name>
<feature type="binding site" evidence="11">
    <location>
        <position position="463"/>
    </location>
    <ligand>
        <name>Mn(2+)</name>
        <dbReference type="ChEBI" id="CHEBI:29035"/>
        <label>1</label>
    </ligand>
</feature>
<protein>
    <recommendedName>
        <fullName evidence="4">phosphoglycerate mutase (2,3-diphosphoglycerate-independent)</fullName>
        <ecNumber evidence="4">5.4.2.12</ecNumber>
    </recommendedName>
</protein>
<dbReference type="NCBIfam" id="TIGR01307">
    <property type="entry name" value="pgm_bpd_ind"/>
    <property type="match status" value="1"/>
</dbReference>
<comment type="cofactor">
    <cofactor evidence="1">
        <name>Mn(2+)</name>
        <dbReference type="ChEBI" id="CHEBI:29035"/>
    </cofactor>
</comment>
<comment type="similarity">
    <text evidence="3">Belongs to the BPG-independent phosphoglycerate mutase family.</text>
</comment>
<dbReference type="FunFam" id="3.40.1450.10:FF:000002">
    <property type="entry name" value="2,3-bisphosphoglycerate-independent phosphoglycerate mutase"/>
    <property type="match status" value="1"/>
</dbReference>
<feature type="binding site" evidence="11">
    <location>
        <position position="446"/>
    </location>
    <ligand>
        <name>Mn(2+)</name>
        <dbReference type="ChEBI" id="CHEBI:29035"/>
        <label>2</label>
    </ligand>
</feature>
<feature type="binding site" evidence="11">
    <location>
        <position position="445"/>
    </location>
    <ligand>
        <name>Mn(2+)</name>
        <dbReference type="ChEBI" id="CHEBI:29035"/>
        <label>2</label>
    </ligand>
</feature>
<dbReference type="CDD" id="cd16010">
    <property type="entry name" value="iPGM"/>
    <property type="match status" value="1"/>
</dbReference>
<sequence length="513" mass="56738">MASQVKQNVCLIVIDGWGITDTMQGNAIANAQTPVMDKLQKEYAFHTLEASGLAVGLPAGVMGNSEVGHTTIGSGRAMFQDLVKINLSIQEDTLKSNKSLTDAMARAKNGNGRLHFLGLVSDGGVHSHIDHLLQFLRIAKDYGVPKSFIQFFSDGRDTSPTSGVTFVQKVLNYISEMNYGSLATVVGRYYAMDRDKRYDRIQIAYEGLVKVVGELTSPGSITEVMTNRYNAEGSQRQTDEFMTPIISDPEGRISNGDTLVFIDFRADRMRQISEAFGMQPQFSTDVVPTDLHVATMTQYKKQFPFPVLFPPTPPDNVIAEWLSKKELSQMHVAETEKYAHVTFFFNGGREMQFSMEDRIMVPSPKVATYDLKPEMNAEGVADEVIRAIESGKYPFVMCNFAPPDMVGHTGVYDAAVIACTVTDFNIGRIFEACEKHDYALMITADHGNAEKMVTENGSPFTAHTLYRVPLIMTRGKYKDITHDANLSDVAPTVLRIMGLDVPPEMSGQSLLAE</sequence>
<evidence type="ECO:0000313" key="15">
    <source>
        <dbReference type="Proteomes" id="UP000009022"/>
    </source>
</evidence>
<feature type="binding site" evidence="10">
    <location>
        <position position="126"/>
    </location>
    <ligand>
        <name>substrate</name>
    </ligand>
</feature>
<dbReference type="eggNOG" id="KOG4513">
    <property type="taxonomic scope" value="Eukaryota"/>
</dbReference>
<evidence type="ECO:0000256" key="7">
    <source>
        <dbReference type="ARBA" id="ARBA00023211"/>
    </source>
</evidence>
<dbReference type="Gene3D" id="3.40.720.10">
    <property type="entry name" value="Alkaline Phosphatase, subunit A"/>
    <property type="match status" value="1"/>
</dbReference>